<comment type="subcellular location">
    <subcellularLocation>
        <location evidence="1">Membrane</location>
        <topology evidence="1">Single-pass type II membrane protein</topology>
    </subcellularLocation>
</comment>
<keyword evidence="4" id="KW-0472">Membrane</keyword>
<comment type="caution">
    <text evidence="6">The sequence shown here is derived from an EMBL/GenBank/DDBJ whole genome shotgun (WGS) entry which is preliminary data.</text>
</comment>
<keyword evidence="2" id="KW-0328">Glycosyltransferase</keyword>
<dbReference type="OrthoDB" id="191334at2759"/>
<accession>A0A2P5AYG1</accession>
<evidence type="ECO:0000256" key="2">
    <source>
        <dbReference type="ARBA" id="ARBA00022676"/>
    </source>
</evidence>
<dbReference type="Proteomes" id="UP000237105">
    <property type="component" value="Unassembled WGS sequence"/>
</dbReference>
<dbReference type="AlphaFoldDB" id="A0A2P5AYG1"/>
<evidence type="ECO:0000256" key="3">
    <source>
        <dbReference type="ARBA" id="ARBA00022679"/>
    </source>
</evidence>
<proteinExistence type="predicted"/>
<evidence type="ECO:0000256" key="5">
    <source>
        <dbReference type="ARBA" id="ARBA00023180"/>
    </source>
</evidence>
<gene>
    <name evidence="6" type="ORF">PanWU01x14_288620</name>
</gene>
<protein>
    <submittedName>
        <fullName evidence="6">Glycosyl transferase</fullName>
    </submittedName>
</protein>
<dbReference type="InterPro" id="IPR044174">
    <property type="entry name" value="BC10-like"/>
</dbReference>
<evidence type="ECO:0000256" key="4">
    <source>
        <dbReference type="ARBA" id="ARBA00023136"/>
    </source>
</evidence>
<dbReference type="EMBL" id="JXTB01000412">
    <property type="protein sequence ID" value="PON41590.1"/>
    <property type="molecule type" value="Genomic_DNA"/>
</dbReference>
<evidence type="ECO:0000313" key="6">
    <source>
        <dbReference type="EMBL" id="PON41590.1"/>
    </source>
</evidence>
<dbReference type="GO" id="GO:0016757">
    <property type="term" value="F:glycosyltransferase activity"/>
    <property type="evidence" value="ECO:0007669"/>
    <property type="project" value="UniProtKB-KW"/>
</dbReference>
<name>A0A2P5AYG1_PARAD</name>
<keyword evidence="5" id="KW-0325">Glycoprotein</keyword>
<sequence length="377" mass="44041">MKRKVAQQRSNYKWKRKVLGLVLLGFCLGSLFLMQNQYSRVVTLASSLRVQKPKPKIAFLFIARNRLPLDMVWDAFFQGGENRFSVYVHSRPGFLFNKATTRSAYFLNRQVNDSIQVDWGEASMIEAERVLLRHALDDTDNKRFAFLSDSCVPLYNFSYIYNYIMSTSTSFVDSFADTKEGRYNPRMDPVIPVHNWRKGSQWVVLTRKHAEVVVKDDIVFPIFQLHCKRRSLPEFWRDRPLPADASKEHNCIPDEHYVQTLLAVSAFLSEDLGFIYPDRQEGLEAEITRRSLTHSSWDLSSSKDRERRGWHPVTYKFSDATSILIQSIKEIDNIYYETEYRREWCTSKGKPAPCFLFARKFTRPAALRLINTTALEL</sequence>
<keyword evidence="7" id="KW-1185">Reference proteome</keyword>
<keyword evidence="3 6" id="KW-0808">Transferase</keyword>
<evidence type="ECO:0000313" key="7">
    <source>
        <dbReference type="Proteomes" id="UP000237105"/>
    </source>
</evidence>
<evidence type="ECO:0000256" key="1">
    <source>
        <dbReference type="ARBA" id="ARBA00004606"/>
    </source>
</evidence>
<dbReference type="PANTHER" id="PTHR31042:SF2">
    <property type="entry name" value="GLYCOSYLTRANSFERASE BC10"/>
    <property type="match status" value="1"/>
</dbReference>
<dbReference type="InterPro" id="IPR003406">
    <property type="entry name" value="Glyco_trans_14"/>
</dbReference>
<dbReference type="Pfam" id="PF02485">
    <property type="entry name" value="Branch"/>
    <property type="match status" value="1"/>
</dbReference>
<dbReference type="PANTHER" id="PTHR31042">
    <property type="entry name" value="CORE-2/I-BRANCHING BETA-1,6-N-ACETYLGLUCOSAMINYLTRANSFERASE FAMILY PROTEIN-RELATED"/>
    <property type="match status" value="1"/>
</dbReference>
<dbReference type="GO" id="GO:0016020">
    <property type="term" value="C:membrane"/>
    <property type="evidence" value="ECO:0007669"/>
    <property type="project" value="UniProtKB-SubCell"/>
</dbReference>
<organism evidence="6 7">
    <name type="scientific">Parasponia andersonii</name>
    <name type="common">Sponia andersonii</name>
    <dbReference type="NCBI Taxonomy" id="3476"/>
    <lineage>
        <taxon>Eukaryota</taxon>
        <taxon>Viridiplantae</taxon>
        <taxon>Streptophyta</taxon>
        <taxon>Embryophyta</taxon>
        <taxon>Tracheophyta</taxon>
        <taxon>Spermatophyta</taxon>
        <taxon>Magnoliopsida</taxon>
        <taxon>eudicotyledons</taxon>
        <taxon>Gunneridae</taxon>
        <taxon>Pentapetalae</taxon>
        <taxon>rosids</taxon>
        <taxon>fabids</taxon>
        <taxon>Rosales</taxon>
        <taxon>Cannabaceae</taxon>
        <taxon>Parasponia</taxon>
    </lineage>
</organism>
<reference evidence="7" key="1">
    <citation type="submission" date="2016-06" db="EMBL/GenBank/DDBJ databases">
        <title>Parallel loss of symbiosis genes in relatives of nitrogen-fixing non-legume Parasponia.</title>
        <authorList>
            <person name="Van Velzen R."/>
            <person name="Holmer R."/>
            <person name="Bu F."/>
            <person name="Rutten L."/>
            <person name="Van Zeijl A."/>
            <person name="Liu W."/>
            <person name="Santuari L."/>
            <person name="Cao Q."/>
            <person name="Sharma T."/>
            <person name="Shen D."/>
            <person name="Roswanjaya Y."/>
            <person name="Wardhani T."/>
            <person name="Kalhor M.S."/>
            <person name="Jansen J."/>
            <person name="Van den Hoogen J."/>
            <person name="Gungor B."/>
            <person name="Hartog M."/>
            <person name="Hontelez J."/>
            <person name="Verver J."/>
            <person name="Yang W.-C."/>
            <person name="Schijlen E."/>
            <person name="Repin R."/>
            <person name="Schilthuizen M."/>
            <person name="Schranz E."/>
            <person name="Heidstra R."/>
            <person name="Miyata K."/>
            <person name="Fedorova E."/>
            <person name="Kohlen W."/>
            <person name="Bisseling T."/>
            <person name="Smit S."/>
            <person name="Geurts R."/>
        </authorList>
    </citation>
    <scope>NUCLEOTIDE SEQUENCE [LARGE SCALE GENOMIC DNA]</scope>
    <source>
        <strain evidence="7">cv. WU1-14</strain>
    </source>
</reference>